<comment type="function">
    <text evidence="10">Catalyzes the specific phosphorylation of the 3-hydroxyl group of shikimic acid using ATP as a cosubstrate.</text>
</comment>
<comment type="cofactor">
    <cofactor evidence="10">
        <name>Mg(2+)</name>
        <dbReference type="ChEBI" id="CHEBI:18420"/>
    </cofactor>
    <text evidence="10">Binds 1 Mg(2+) ion per subunit.</text>
</comment>
<feature type="binding site" evidence="10">
    <location>
        <position position="320"/>
    </location>
    <ligand>
        <name>Mg(2+)</name>
        <dbReference type="ChEBI" id="CHEBI:18420"/>
    </ligand>
</feature>
<evidence type="ECO:0000256" key="10">
    <source>
        <dbReference type="HAMAP-Rule" id="MF_00109"/>
    </source>
</evidence>
<dbReference type="InterPro" id="IPR027417">
    <property type="entry name" value="P-loop_NTPase"/>
</dbReference>
<keyword evidence="7 10" id="KW-0067">ATP-binding</keyword>
<dbReference type="HAMAP" id="MF_00222">
    <property type="entry name" value="Shikimate_DH_AroE"/>
    <property type="match status" value="1"/>
</dbReference>
<evidence type="ECO:0000313" key="14">
    <source>
        <dbReference type="EMBL" id="MST62642.1"/>
    </source>
</evidence>
<dbReference type="InterPro" id="IPR000623">
    <property type="entry name" value="Shikimate_kinase/TSH1"/>
</dbReference>
<keyword evidence="15" id="KW-1185">Reference proteome</keyword>
<feature type="binding site" evidence="11">
    <location>
        <position position="233"/>
    </location>
    <ligand>
        <name>NADP(+)</name>
        <dbReference type="ChEBI" id="CHEBI:58349"/>
    </ligand>
</feature>
<dbReference type="Gene3D" id="3.40.50.300">
    <property type="entry name" value="P-loop containing nucleotide triphosphate hydrolases"/>
    <property type="match status" value="1"/>
</dbReference>
<dbReference type="GO" id="GO:0019632">
    <property type="term" value="P:shikimate metabolic process"/>
    <property type="evidence" value="ECO:0007669"/>
    <property type="project" value="TreeGrafter"/>
</dbReference>
<dbReference type="CDD" id="cd01065">
    <property type="entry name" value="NAD_bind_Shikimate_DH"/>
    <property type="match status" value="1"/>
</dbReference>
<protein>
    <recommendedName>
        <fullName evidence="10 11">Multifunctional fusion protein</fullName>
    </recommendedName>
    <domain>
        <recommendedName>
            <fullName evidence="10">Shikimate kinase</fullName>
            <shortName evidence="10">SK</shortName>
            <ecNumber evidence="10">2.7.1.71</ecNumber>
        </recommendedName>
    </domain>
    <domain>
        <recommendedName>
            <fullName evidence="11">Shikimate dehydrogenase (NADP(+))</fullName>
            <shortName evidence="11">SDH</shortName>
            <ecNumber evidence="11">1.1.1.25</ecNumber>
        </recommendedName>
    </domain>
</protein>
<dbReference type="GO" id="GO:0005524">
    <property type="term" value="F:ATP binding"/>
    <property type="evidence" value="ECO:0007669"/>
    <property type="project" value="UniProtKB-UniRule"/>
</dbReference>
<dbReference type="UniPathway" id="UPA00053">
    <property type="reaction ID" value="UER00087"/>
</dbReference>
<evidence type="ECO:0000256" key="11">
    <source>
        <dbReference type="HAMAP-Rule" id="MF_00222"/>
    </source>
</evidence>
<dbReference type="SUPFAM" id="SSF52540">
    <property type="entry name" value="P-loop containing nucleoside triphosphate hydrolases"/>
    <property type="match status" value="1"/>
</dbReference>
<keyword evidence="11" id="KW-0521">NADP</keyword>
<feature type="binding site" evidence="11">
    <location>
        <begin position="122"/>
        <end position="126"/>
    </location>
    <ligand>
        <name>NADP(+)</name>
        <dbReference type="ChEBI" id="CHEBI:58349"/>
    </ligand>
</feature>
<keyword evidence="10" id="KW-0460">Magnesium</keyword>
<dbReference type="SUPFAM" id="SSF53223">
    <property type="entry name" value="Aminoacid dehydrogenase-like, N-terminal domain"/>
    <property type="match status" value="1"/>
</dbReference>
<keyword evidence="6 10" id="KW-0418">Kinase</keyword>
<comment type="pathway">
    <text evidence="1 10">Metabolic intermediate biosynthesis; chorismate biosynthesis; chorismate from D-erythrose 4-phosphate and phosphoenolpyruvate: step 5/7.</text>
</comment>
<dbReference type="InterPro" id="IPR041121">
    <property type="entry name" value="SDH_C"/>
</dbReference>
<feature type="binding site" evidence="10">
    <location>
        <position position="338"/>
    </location>
    <ligand>
        <name>substrate</name>
    </ligand>
</feature>
<keyword evidence="5 10" id="KW-0547">Nucleotide-binding</keyword>
<comment type="function">
    <text evidence="11">Involved in the biosynthesis of the chorismate, which leads to the biosynthesis of aromatic amino acids. Catalyzes the reversible NADPH linked reduction of 3-dehydroshikimate (DHSA) to yield shikimate (SA).</text>
</comment>
<evidence type="ECO:0000256" key="6">
    <source>
        <dbReference type="ARBA" id="ARBA00022777"/>
    </source>
</evidence>
<dbReference type="PANTHER" id="PTHR21089">
    <property type="entry name" value="SHIKIMATE DEHYDROGENASE"/>
    <property type="match status" value="1"/>
</dbReference>
<feature type="binding site" evidence="11">
    <location>
        <position position="76"/>
    </location>
    <ligand>
        <name>NADP(+)</name>
        <dbReference type="ChEBI" id="CHEBI:58349"/>
    </ligand>
</feature>
<comment type="subunit">
    <text evidence="11">Homodimer.</text>
</comment>
<dbReference type="EC" id="1.1.1.25" evidence="11"/>
<dbReference type="Pfam" id="PF08501">
    <property type="entry name" value="Shikimate_dh_N"/>
    <property type="match status" value="1"/>
</dbReference>
<comment type="caution">
    <text evidence="10">Lacks conserved residue(s) required for the propagation of feature annotation.</text>
</comment>
<feature type="binding site" evidence="10">
    <location>
        <position position="383"/>
    </location>
    <ligand>
        <name>substrate</name>
    </ligand>
</feature>
<feature type="binding site" evidence="11">
    <location>
        <position position="235"/>
    </location>
    <ligand>
        <name>shikimate</name>
        <dbReference type="ChEBI" id="CHEBI:36208"/>
    </ligand>
</feature>
<feature type="binding site" evidence="10">
    <location>
        <position position="420"/>
    </location>
    <ligand>
        <name>ATP</name>
        <dbReference type="ChEBI" id="CHEBI:30616"/>
    </ligand>
</feature>
<feature type="binding site" evidence="11">
    <location>
        <begin position="14"/>
        <end position="16"/>
    </location>
    <ligand>
        <name>shikimate</name>
        <dbReference type="ChEBI" id="CHEBI:36208"/>
    </ligand>
</feature>
<feature type="domain" description="SDH C-terminal" evidence="13">
    <location>
        <begin position="256"/>
        <end position="276"/>
    </location>
</feature>
<evidence type="ECO:0000259" key="12">
    <source>
        <dbReference type="Pfam" id="PF08501"/>
    </source>
</evidence>
<dbReference type="Gene3D" id="3.40.50.720">
    <property type="entry name" value="NAD(P)-binding Rossmann-like Domain"/>
    <property type="match status" value="1"/>
</dbReference>
<evidence type="ECO:0000259" key="13">
    <source>
        <dbReference type="Pfam" id="PF18317"/>
    </source>
</evidence>
<accession>A0A6N7XE71</accession>
<feature type="binding site" evidence="11">
    <location>
        <position position="256"/>
    </location>
    <ligand>
        <name>NADP(+)</name>
        <dbReference type="ChEBI" id="CHEBI:58349"/>
    </ligand>
</feature>
<reference evidence="14 15" key="1">
    <citation type="submission" date="2019-08" db="EMBL/GenBank/DDBJ databases">
        <title>In-depth cultivation of the pig gut microbiome towards novel bacterial diversity and tailored functional studies.</title>
        <authorList>
            <person name="Wylensek D."/>
            <person name="Hitch T.C.A."/>
            <person name="Clavel T."/>
        </authorList>
    </citation>
    <scope>NUCLEOTIDE SEQUENCE [LARGE SCALE GENOMIC DNA]</scope>
    <source>
        <strain evidence="14 15">WCA-SAB-591-4A-A</strain>
    </source>
</reference>
<evidence type="ECO:0000256" key="7">
    <source>
        <dbReference type="ARBA" id="ARBA00022840"/>
    </source>
</evidence>
<organism evidence="14 15">
    <name type="scientific">Peptostreptococcus porci</name>
    <dbReference type="NCBI Taxonomy" id="2652282"/>
    <lineage>
        <taxon>Bacteria</taxon>
        <taxon>Bacillati</taxon>
        <taxon>Bacillota</taxon>
        <taxon>Clostridia</taxon>
        <taxon>Peptostreptococcales</taxon>
        <taxon>Peptostreptococcaceae</taxon>
        <taxon>Peptostreptococcus</taxon>
    </lineage>
</organism>
<dbReference type="GO" id="GO:0009073">
    <property type="term" value="P:aromatic amino acid family biosynthetic process"/>
    <property type="evidence" value="ECO:0007669"/>
    <property type="project" value="UniProtKB-KW"/>
</dbReference>
<dbReference type="SUPFAM" id="SSF51735">
    <property type="entry name" value="NAD(P)-binding Rossmann-fold domains"/>
    <property type="match status" value="1"/>
</dbReference>
<evidence type="ECO:0000313" key="15">
    <source>
        <dbReference type="Proteomes" id="UP000440713"/>
    </source>
</evidence>
<feature type="active site" description="Proton acceptor" evidence="11">
    <location>
        <position position="64"/>
    </location>
</feature>
<comment type="catalytic activity">
    <reaction evidence="11">
        <text>shikimate + NADP(+) = 3-dehydroshikimate + NADPH + H(+)</text>
        <dbReference type="Rhea" id="RHEA:17737"/>
        <dbReference type="ChEBI" id="CHEBI:15378"/>
        <dbReference type="ChEBI" id="CHEBI:16630"/>
        <dbReference type="ChEBI" id="CHEBI:36208"/>
        <dbReference type="ChEBI" id="CHEBI:57783"/>
        <dbReference type="ChEBI" id="CHEBI:58349"/>
        <dbReference type="EC" id="1.1.1.25"/>
    </reaction>
</comment>
<comment type="caution">
    <text evidence="14">The sequence shown here is derived from an EMBL/GenBank/DDBJ whole genome shotgun (WGS) entry which is preliminary data.</text>
</comment>
<comment type="similarity">
    <text evidence="11">Belongs to the shikimate dehydrogenase family.</text>
</comment>
<dbReference type="InterPro" id="IPR022893">
    <property type="entry name" value="Shikimate_DH_fam"/>
</dbReference>
<keyword evidence="8 10" id="KW-0057">Aromatic amino acid biosynthesis</keyword>
<comment type="catalytic activity">
    <reaction evidence="9 10">
        <text>shikimate + ATP = 3-phosphoshikimate + ADP + H(+)</text>
        <dbReference type="Rhea" id="RHEA:13121"/>
        <dbReference type="ChEBI" id="CHEBI:15378"/>
        <dbReference type="ChEBI" id="CHEBI:30616"/>
        <dbReference type="ChEBI" id="CHEBI:36208"/>
        <dbReference type="ChEBI" id="CHEBI:145989"/>
        <dbReference type="ChEBI" id="CHEBI:456216"/>
        <dbReference type="EC" id="2.7.1.71"/>
    </reaction>
</comment>
<feature type="binding site" evidence="11">
    <location>
        <position position="60"/>
    </location>
    <ligand>
        <name>shikimate</name>
        <dbReference type="ChEBI" id="CHEBI:36208"/>
    </ligand>
</feature>
<keyword evidence="10" id="KW-0479">Metal-binding</keyword>
<feature type="binding site" evidence="11">
    <location>
        <position position="263"/>
    </location>
    <ligand>
        <name>shikimate</name>
        <dbReference type="ChEBI" id="CHEBI:36208"/>
    </ligand>
</feature>
<dbReference type="Gene3D" id="3.40.50.10860">
    <property type="entry name" value="Leucine Dehydrogenase, chain A, domain 1"/>
    <property type="match status" value="1"/>
</dbReference>
<keyword evidence="3 10" id="KW-0028">Amino-acid biosynthesis</keyword>
<dbReference type="GO" id="GO:0005829">
    <property type="term" value="C:cytosol"/>
    <property type="evidence" value="ECO:0007669"/>
    <property type="project" value="TreeGrafter"/>
</dbReference>
<dbReference type="GO" id="GO:0004764">
    <property type="term" value="F:shikimate 3-dehydrogenase (NADP+) activity"/>
    <property type="evidence" value="ECO:0007669"/>
    <property type="project" value="UniProtKB-UniRule"/>
</dbReference>
<comment type="subunit">
    <text evidence="10">Monomer.</text>
</comment>
<evidence type="ECO:0000256" key="3">
    <source>
        <dbReference type="ARBA" id="ARBA00022605"/>
    </source>
</evidence>
<dbReference type="AlphaFoldDB" id="A0A6N7XE71"/>
<feature type="domain" description="Shikimate dehydrogenase substrate binding N-terminal" evidence="12">
    <location>
        <begin position="6"/>
        <end position="87"/>
    </location>
</feature>
<proteinExistence type="inferred from homology"/>
<dbReference type="EMBL" id="VUNE01000003">
    <property type="protein sequence ID" value="MST62642.1"/>
    <property type="molecule type" value="Genomic_DNA"/>
</dbReference>
<dbReference type="HAMAP" id="MF_00109">
    <property type="entry name" value="Shikimate_kinase"/>
    <property type="match status" value="1"/>
</dbReference>
<dbReference type="GO" id="GO:0000287">
    <property type="term" value="F:magnesium ion binding"/>
    <property type="evidence" value="ECO:0007669"/>
    <property type="project" value="UniProtKB-UniRule"/>
</dbReference>
<evidence type="ECO:0000256" key="9">
    <source>
        <dbReference type="ARBA" id="ARBA00048567"/>
    </source>
</evidence>
<sequence length="473" mass="53924">MKKNMLFGSTLSHSLSPEIHKYIYNIIGYESTYELAEFRENELQKYIEKLSKFDINANVTIPYKEKVLPYLDFLDEKAQRIGSVNTIKSENGKLFGYNTDYYGLSETLKHYNISGKSFLVLGYGGAAKTVIQYLIDNNAERVFVATRKKELHKKLIDNEQTKLYENTQAKSYENAQIKECNINEKIEFISYSDIYNISGFGIINTTPIGMHPNIRNCPVSPYVFKNFKLALDLIYMPIRTSFLICAENAGLTVINGLKMLVYQAIKAIEIWTGIEMTISQKNDIFAHFDSKFSVISKIKGDSDLTKDPIFIIGLPGSGKTTLGKSLSKKLDFNFIDLDDYIESKTNMKISEIFLLGESEFRKIEKLSLQEASMAKNTVISTGGGVVVTPENRELLSKKSNVIYIDRSCEDILSDVNLQDRPLLKDNPNRIYEIYKERKDYYSSLCNYKIVNDGSINDLVENALKVLASKEEDY</sequence>
<evidence type="ECO:0000256" key="4">
    <source>
        <dbReference type="ARBA" id="ARBA00022679"/>
    </source>
</evidence>
<dbReference type="InterPro" id="IPR046346">
    <property type="entry name" value="Aminoacid_DH-like_N_sf"/>
</dbReference>
<dbReference type="InterPro" id="IPR031322">
    <property type="entry name" value="Shikimate/glucono_kinase"/>
</dbReference>
<dbReference type="EC" id="2.7.1.71" evidence="10"/>
<feature type="binding site" evidence="11">
    <location>
        <position position="85"/>
    </location>
    <ligand>
        <name>shikimate</name>
        <dbReference type="ChEBI" id="CHEBI:36208"/>
    </ligand>
</feature>
<dbReference type="Pfam" id="PF18317">
    <property type="entry name" value="SDH_C"/>
    <property type="match status" value="1"/>
</dbReference>
<feature type="binding site" evidence="11">
    <location>
        <position position="100"/>
    </location>
    <ligand>
        <name>shikimate</name>
        <dbReference type="ChEBI" id="CHEBI:36208"/>
    </ligand>
</feature>
<gene>
    <name evidence="11" type="primary">aroE</name>
    <name evidence="10" type="synonym">aroK</name>
    <name evidence="14" type="ORF">FYJ71_06650</name>
</gene>
<dbReference type="RefSeq" id="WP_154538023.1">
    <property type="nucleotide sequence ID" value="NZ_VUNE01000003.1"/>
</dbReference>
<dbReference type="PANTHER" id="PTHR21089:SF1">
    <property type="entry name" value="BIFUNCTIONAL 3-DEHYDROQUINATE DEHYDRATASE_SHIKIMATE DEHYDROGENASE, CHLOROPLASTIC"/>
    <property type="match status" value="1"/>
</dbReference>
<name>A0A6N7XE71_9FIRM</name>
<dbReference type="GO" id="GO:0004765">
    <property type="term" value="F:shikimate kinase activity"/>
    <property type="evidence" value="ECO:0007669"/>
    <property type="project" value="UniProtKB-UniRule"/>
</dbReference>
<evidence type="ECO:0000256" key="8">
    <source>
        <dbReference type="ARBA" id="ARBA00023141"/>
    </source>
</evidence>
<dbReference type="Pfam" id="PF01202">
    <property type="entry name" value="SKI"/>
    <property type="match status" value="1"/>
</dbReference>
<dbReference type="InterPro" id="IPR036291">
    <property type="entry name" value="NAD(P)-bd_dom_sf"/>
</dbReference>
<comment type="subcellular location">
    <subcellularLocation>
        <location evidence="10">Cytoplasm</location>
    </subcellularLocation>
</comment>
<dbReference type="Proteomes" id="UP000440713">
    <property type="component" value="Unassembled WGS sequence"/>
</dbReference>
<dbReference type="PROSITE" id="PS01128">
    <property type="entry name" value="SHIKIMATE_KINASE"/>
    <property type="match status" value="1"/>
</dbReference>
<keyword evidence="10" id="KW-0963">Cytoplasm</keyword>
<comment type="similarity">
    <text evidence="10">Belongs to the shikimate kinase family.</text>
</comment>
<evidence type="ECO:0000256" key="5">
    <source>
        <dbReference type="ARBA" id="ARBA00022741"/>
    </source>
</evidence>
<feature type="binding site" evidence="10">
    <location>
        <position position="437"/>
    </location>
    <ligand>
        <name>substrate</name>
    </ligand>
</feature>
<dbReference type="InterPro" id="IPR023000">
    <property type="entry name" value="Shikimate_kinase_CS"/>
</dbReference>
<evidence type="ECO:0000256" key="2">
    <source>
        <dbReference type="ARBA" id="ARBA00004871"/>
    </source>
</evidence>
<dbReference type="PRINTS" id="PR01100">
    <property type="entry name" value="SHIKIMTKNASE"/>
</dbReference>
<evidence type="ECO:0000256" key="1">
    <source>
        <dbReference type="ARBA" id="ARBA00004842"/>
    </source>
</evidence>
<keyword evidence="11" id="KW-0560">Oxidoreductase</keyword>
<dbReference type="GO" id="GO:0050661">
    <property type="term" value="F:NADP binding"/>
    <property type="evidence" value="ECO:0007669"/>
    <property type="project" value="TreeGrafter"/>
</dbReference>
<feature type="binding site" evidence="10">
    <location>
        <position position="361"/>
    </location>
    <ligand>
        <name>substrate</name>
    </ligand>
</feature>
<keyword evidence="4 10" id="KW-0808">Transferase</keyword>
<comment type="pathway">
    <text evidence="2 11">Metabolic intermediate biosynthesis; chorismate biosynthesis; chorismate from D-erythrose 4-phosphate and phosphoenolpyruvate: step 4/7.</text>
</comment>
<dbReference type="GO" id="GO:0009423">
    <property type="term" value="P:chorismate biosynthetic process"/>
    <property type="evidence" value="ECO:0007669"/>
    <property type="project" value="UniProtKB-UniRule"/>
</dbReference>
<dbReference type="InterPro" id="IPR013708">
    <property type="entry name" value="Shikimate_DH-bd_N"/>
</dbReference>
<dbReference type="CDD" id="cd00464">
    <property type="entry name" value="SK"/>
    <property type="match status" value="1"/>
</dbReference>
<feature type="binding site" evidence="10">
    <location>
        <begin position="316"/>
        <end position="321"/>
    </location>
    <ligand>
        <name>ATP</name>
        <dbReference type="ChEBI" id="CHEBI:30616"/>
    </ligand>
</feature>
<dbReference type="GO" id="GO:0008652">
    <property type="term" value="P:amino acid biosynthetic process"/>
    <property type="evidence" value="ECO:0007669"/>
    <property type="project" value="UniProtKB-KW"/>
</dbReference>